<accession>A0A101GKD7</accession>
<dbReference type="EMBL" id="LGHE01000004">
    <property type="protein sequence ID" value="KUL05642.1"/>
    <property type="molecule type" value="Genomic_DNA"/>
</dbReference>
<reference evidence="4 5" key="2">
    <citation type="journal article" date="2015" name="MBio">
        <title>Genome-Resolved Metagenomic Analysis Reveals Roles for Candidate Phyla and Other Microbial Community Members in Biogeochemical Transformations in Oil Reservoirs.</title>
        <authorList>
            <person name="Hu P."/>
            <person name="Tom L."/>
            <person name="Singh A."/>
            <person name="Thomas B.C."/>
            <person name="Baker B.J."/>
            <person name="Piceno Y.M."/>
            <person name="Andersen G.L."/>
            <person name="Banfield J.F."/>
        </authorList>
    </citation>
    <scope>NUCLEOTIDE SEQUENCE [LARGE SCALE GENOMIC DNA]</scope>
</reference>
<dbReference type="EMBL" id="LGGD01000261">
    <property type="protein sequence ID" value="KUK60061.1"/>
    <property type="molecule type" value="Genomic_DNA"/>
</dbReference>
<dbReference type="Proteomes" id="UP000054323">
    <property type="component" value="Unassembled WGS sequence"/>
</dbReference>
<dbReference type="InterPro" id="IPR052930">
    <property type="entry name" value="TA_antitoxin_MntA"/>
</dbReference>
<feature type="domain" description="Polymerase beta nucleotidyltransferase" evidence="1">
    <location>
        <begin position="21"/>
        <end position="108"/>
    </location>
</feature>
<evidence type="ECO:0000259" key="1">
    <source>
        <dbReference type="Pfam" id="PF18765"/>
    </source>
</evidence>
<dbReference type="Pfam" id="PF18765">
    <property type="entry name" value="Polbeta"/>
    <property type="match status" value="1"/>
</dbReference>
<dbReference type="Proteomes" id="UP000054598">
    <property type="component" value="Unassembled WGS sequence"/>
</dbReference>
<dbReference type="PANTHER" id="PTHR43852">
    <property type="entry name" value="NUCLEOTIDYLTRANSFERASE"/>
    <property type="match status" value="1"/>
</dbReference>
<dbReference type="PANTHER" id="PTHR43852:SF3">
    <property type="entry name" value="NUCLEOTIDYLTRANSFERASE"/>
    <property type="match status" value="1"/>
</dbReference>
<dbReference type="InterPro" id="IPR041633">
    <property type="entry name" value="Polbeta"/>
</dbReference>
<evidence type="ECO:0000313" key="4">
    <source>
        <dbReference type="Proteomes" id="UP000054323"/>
    </source>
</evidence>
<evidence type="ECO:0000313" key="3">
    <source>
        <dbReference type="EMBL" id="KUL05642.1"/>
    </source>
</evidence>
<dbReference type="Gene3D" id="3.30.460.10">
    <property type="entry name" value="Beta Polymerase, domain 2"/>
    <property type="match status" value="1"/>
</dbReference>
<evidence type="ECO:0000313" key="5">
    <source>
        <dbReference type="Proteomes" id="UP000054598"/>
    </source>
</evidence>
<dbReference type="GO" id="GO:0016740">
    <property type="term" value="F:transferase activity"/>
    <property type="evidence" value="ECO:0007669"/>
    <property type="project" value="UniProtKB-KW"/>
</dbReference>
<gene>
    <name evidence="2" type="ORF">XD82_1710</name>
    <name evidence="3" type="ORF">XE10_0086</name>
</gene>
<comment type="caution">
    <text evidence="2">The sequence shown here is derived from an EMBL/GenBank/DDBJ whole genome shotgun (WGS) entry which is preliminary data.</text>
</comment>
<dbReference type="InterPro" id="IPR043519">
    <property type="entry name" value="NT_sf"/>
</dbReference>
<organism evidence="2 4">
    <name type="scientific">Methanoculleus marisnigri</name>
    <dbReference type="NCBI Taxonomy" id="2198"/>
    <lineage>
        <taxon>Archaea</taxon>
        <taxon>Methanobacteriati</taxon>
        <taxon>Methanobacteriota</taxon>
        <taxon>Stenosarchaea group</taxon>
        <taxon>Methanomicrobia</taxon>
        <taxon>Methanomicrobiales</taxon>
        <taxon>Methanomicrobiaceae</taxon>
        <taxon>Methanoculleus</taxon>
    </lineage>
</organism>
<keyword evidence="2" id="KW-0808">Transferase</keyword>
<dbReference type="AlphaFoldDB" id="A0A101GKD7"/>
<dbReference type="SUPFAM" id="SSF81301">
    <property type="entry name" value="Nucleotidyltransferase"/>
    <property type="match status" value="1"/>
</dbReference>
<protein>
    <submittedName>
        <fullName evidence="2">Nucleotidyltransferase</fullName>
    </submittedName>
</protein>
<evidence type="ECO:0000313" key="2">
    <source>
        <dbReference type="EMBL" id="KUK60061.1"/>
    </source>
</evidence>
<dbReference type="PATRIC" id="fig|2198.3.peg.1778"/>
<sequence>MKPRDLSIEEKQQLSDLLVGLLSNREEILFAYVYGSFLHGAFRDIDIGVFLQDGSSGAAEPLRYEMALEQDLKDSTGVPIDVRVLNAAPLPFAYSVLQTGEVLVSHDEKARCDFVCRIYTHYHDFAYYRKRYRREALGLLR</sequence>
<dbReference type="NCBIfam" id="NF047752">
    <property type="entry name" value="MntA_antitoxin"/>
    <property type="match status" value="1"/>
</dbReference>
<reference evidence="2" key="1">
    <citation type="journal article" date="2015" name="MBio">
        <title>Genome-resolved metagenomic analysis reveals roles for candidate phyla and other microbial community members in biogeochemical transformations in oil reservoirs.</title>
        <authorList>
            <person name="Hu P."/>
            <person name="Tom L."/>
            <person name="Singh A."/>
            <person name="Thomas B.C."/>
            <person name="Baker B.J."/>
            <person name="Piceno Y.M."/>
            <person name="Andersen G.L."/>
            <person name="Banfield J.F."/>
        </authorList>
    </citation>
    <scope>NUCLEOTIDE SEQUENCE [LARGE SCALE GENOMIC DNA]</scope>
    <source>
        <strain evidence="2">62_101</strain>
        <strain evidence="3">63_41</strain>
    </source>
</reference>
<proteinExistence type="predicted"/>
<name>A0A101GKD7_9EURY</name>